<protein>
    <recommendedName>
        <fullName evidence="2">2-amino-4-hydroxy-6-hydroxymethyldihydropteridine diphosphokinase</fullName>
    </recommendedName>
</protein>
<evidence type="ECO:0008006" key="2">
    <source>
        <dbReference type="Google" id="ProtNLM"/>
    </source>
</evidence>
<proteinExistence type="predicted"/>
<gene>
    <name evidence="1" type="ORF">AB3G35_15530</name>
</gene>
<evidence type="ECO:0000313" key="1">
    <source>
        <dbReference type="EMBL" id="XDV08352.1"/>
    </source>
</evidence>
<dbReference type="RefSeq" id="WP_369782749.1">
    <property type="nucleotide sequence ID" value="NZ_CP165623.1"/>
</dbReference>
<reference evidence="1" key="1">
    <citation type="submission" date="2024-07" db="EMBL/GenBank/DDBJ databases">
        <authorList>
            <person name="Biller S.J."/>
        </authorList>
    </citation>
    <scope>NUCLEOTIDE SEQUENCE</scope>
    <source>
        <strain evidence="1">WC2401</strain>
    </source>
</reference>
<accession>A0AB39X4R7</accession>
<organism evidence="1">
    <name type="scientific">Pseudomonas sp. WC2401</name>
    <dbReference type="NCBI Taxonomy" id="3234143"/>
    <lineage>
        <taxon>Bacteria</taxon>
        <taxon>Pseudomonadati</taxon>
        <taxon>Pseudomonadota</taxon>
        <taxon>Gammaproteobacteria</taxon>
        <taxon>Pseudomonadales</taxon>
        <taxon>Pseudomonadaceae</taxon>
        <taxon>Pseudomonas</taxon>
    </lineage>
</organism>
<dbReference type="AlphaFoldDB" id="A0AB39X4R7"/>
<dbReference type="EMBL" id="CP165623">
    <property type="protein sequence ID" value="XDV08352.1"/>
    <property type="molecule type" value="Genomic_DNA"/>
</dbReference>
<name>A0AB39X4R7_9PSED</name>
<sequence>MAIVALGHNLNANLVHNWIRLQSQKPLPCSLP</sequence>